<dbReference type="Proteomes" id="UP000077248">
    <property type="component" value="Unassembled WGS sequence"/>
</dbReference>
<dbReference type="AlphaFoldDB" id="A0A177DGA5"/>
<keyword evidence="2" id="KW-1185">Reference proteome</keyword>
<sequence length="165" mass="18122">MTTPHADKGDRPLQWARRTRLAATACCVGPVQHTASGCDAHHGSTASHLCLHQPPRETRQPSASAPKNGAASDTRMSCCLCALLRRASATVWPDADSCLFRKHVPAAEGSKASLRKHRSFLHTTNSRVSHLHRRLSNFWQDPFSRNLLVATDTTLGPRTGRTVPW</sequence>
<evidence type="ECO:0000313" key="1">
    <source>
        <dbReference type="EMBL" id="OAG18307.1"/>
    </source>
</evidence>
<name>A0A177DGA5_ALTAL</name>
<dbReference type="RefSeq" id="XP_018383728.1">
    <property type="nucleotide sequence ID" value="XM_018530731.1"/>
</dbReference>
<evidence type="ECO:0000313" key="2">
    <source>
        <dbReference type="Proteomes" id="UP000077248"/>
    </source>
</evidence>
<dbReference type="VEuPathDB" id="FungiDB:CC77DRAFT_226335"/>
<organism evidence="1 2">
    <name type="scientific">Alternaria alternata</name>
    <name type="common">Alternaria rot fungus</name>
    <name type="synonym">Torula alternata</name>
    <dbReference type="NCBI Taxonomy" id="5599"/>
    <lineage>
        <taxon>Eukaryota</taxon>
        <taxon>Fungi</taxon>
        <taxon>Dikarya</taxon>
        <taxon>Ascomycota</taxon>
        <taxon>Pezizomycotina</taxon>
        <taxon>Dothideomycetes</taxon>
        <taxon>Pleosporomycetidae</taxon>
        <taxon>Pleosporales</taxon>
        <taxon>Pleosporineae</taxon>
        <taxon>Pleosporaceae</taxon>
        <taxon>Alternaria</taxon>
        <taxon>Alternaria sect. Alternaria</taxon>
        <taxon>Alternaria alternata complex</taxon>
    </lineage>
</organism>
<dbReference type="EMBL" id="KV441484">
    <property type="protein sequence ID" value="OAG18307.1"/>
    <property type="molecule type" value="Genomic_DNA"/>
</dbReference>
<protein>
    <submittedName>
        <fullName evidence="1">Uncharacterized protein</fullName>
    </submittedName>
</protein>
<dbReference type="KEGG" id="aalt:CC77DRAFT_226335"/>
<proteinExistence type="predicted"/>
<dbReference type="GeneID" id="29116325"/>
<reference evidence="1 2" key="1">
    <citation type="submission" date="2016-05" db="EMBL/GenBank/DDBJ databases">
        <title>Comparative analysis of secretome profiles of manganese(II)-oxidizing ascomycete fungi.</title>
        <authorList>
            <consortium name="DOE Joint Genome Institute"/>
            <person name="Zeiner C.A."/>
            <person name="Purvine S.O."/>
            <person name="Zink E.M."/>
            <person name="Wu S."/>
            <person name="Pasa-Tolic L."/>
            <person name="Chaput D.L."/>
            <person name="Haridas S."/>
            <person name="Grigoriev I.V."/>
            <person name="Santelli C.M."/>
            <person name="Hansel C.M."/>
        </authorList>
    </citation>
    <scope>NUCLEOTIDE SEQUENCE [LARGE SCALE GENOMIC DNA]</scope>
    <source>
        <strain evidence="1 2">SRC1lrK2f</strain>
    </source>
</reference>
<accession>A0A177DGA5</accession>
<gene>
    <name evidence="1" type="ORF">CC77DRAFT_226335</name>
</gene>